<evidence type="ECO:0000313" key="3">
    <source>
        <dbReference type="EMBL" id="CAD9673038.1"/>
    </source>
</evidence>
<reference evidence="3" key="1">
    <citation type="submission" date="2021-01" db="EMBL/GenBank/DDBJ databases">
        <authorList>
            <person name="Corre E."/>
            <person name="Pelletier E."/>
            <person name="Niang G."/>
            <person name="Scheremetjew M."/>
            <person name="Finn R."/>
            <person name="Kale V."/>
            <person name="Holt S."/>
            <person name="Cochrane G."/>
            <person name="Meng A."/>
            <person name="Brown T."/>
            <person name="Cohen L."/>
        </authorList>
    </citation>
    <scope>NUCLEOTIDE SEQUENCE</scope>
    <source>
        <strain evidence="3">NY070348D</strain>
    </source>
</reference>
<evidence type="ECO:0000256" key="2">
    <source>
        <dbReference type="RuleBase" id="RU000487"/>
    </source>
</evidence>
<proteinExistence type="inferred from homology"/>
<dbReference type="Gene3D" id="3.90.640.10">
    <property type="entry name" value="Actin, Chain A, domain 4"/>
    <property type="match status" value="1"/>
</dbReference>
<dbReference type="InterPro" id="IPR043129">
    <property type="entry name" value="ATPase_NBD"/>
</dbReference>
<dbReference type="InterPro" id="IPR004000">
    <property type="entry name" value="Actin"/>
</dbReference>
<dbReference type="Gene3D" id="3.30.420.40">
    <property type="match status" value="2"/>
</dbReference>
<dbReference type="Pfam" id="PF00022">
    <property type="entry name" value="Actin"/>
    <property type="match status" value="1"/>
</dbReference>
<evidence type="ECO:0008006" key="4">
    <source>
        <dbReference type="Google" id="ProtNLM"/>
    </source>
</evidence>
<dbReference type="Gene3D" id="2.30.36.70">
    <property type="entry name" value="Actin, Chain A, domain 2"/>
    <property type="match status" value="1"/>
</dbReference>
<dbReference type="PANTHER" id="PTHR11937">
    <property type="entry name" value="ACTIN"/>
    <property type="match status" value="1"/>
</dbReference>
<protein>
    <recommendedName>
        <fullName evidence="4">Actin-related protein 6</fullName>
    </recommendedName>
</protein>
<comment type="catalytic activity">
    <reaction evidence="1">
        <text>ATP + H2O = ADP + phosphate + H(+)</text>
        <dbReference type="Rhea" id="RHEA:13065"/>
        <dbReference type="ChEBI" id="CHEBI:15377"/>
        <dbReference type="ChEBI" id="CHEBI:15378"/>
        <dbReference type="ChEBI" id="CHEBI:30616"/>
        <dbReference type="ChEBI" id="CHEBI:43474"/>
        <dbReference type="ChEBI" id="CHEBI:456216"/>
    </reaction>
</comment>
<organism evidence="3">
    <name type="scientific">Mucochytrium quahogii</name>
    <dbReference type="NCBI Taxonomy" id="96639"/>
    <lineage>
        <taxon>Eukaryota</taxon>
        <taxon>Sar</taxon>
        <taxon>Stramenopiles</taxon>
        <taxon>Bigyra</taxon>
        <taxon>Labyrinthulomycetes</taxon>
        <taxon>Thraustochytrida</taxon>
        <taxon>Thraustochytriidae</taxon>
        <taxon>Mucochytrium</taxon>
    </lineage>
</organism>
<dbReference type="CDD" id="cd10210">
    <property type="entry name" value="ASKHA_NBD_Arp6"/>
    <property type="match status" value="1"/>
</dbReference>
<comment type="similarity">
    <text evidence="2">Belongs to the actin family.</text>
</comment>
<gene>
    <name evidence="3" type="ORF">QSP1433_LOCUS4167</name>
</gene>
<dbReference type="SUPFAM" id="SSF53067">
    <property type="entry name" value="Actin-like ATPase domain"/>
    <property type="match status" value="2"/>
</dbReference>
<dbReference type="SMART" id="SM00268">
    <property type="entry name" value="ACTIN"/>
    <property type="match status" value="1"/>
</dbReference>
<dbReference type="AlphaFoldDB" id="A0A7S2RJN9"/>
<sequence>MWFVIDNGGGSIKCGFVESPDCIEIPNCIAKPRKDVRTLVGVQTESDDLVNHSDLVYTRPHERGYLTNIAVETDVWDHMFEQVGYLGSVSGIIVTSPPFNPVDLAAALDQMITDHFNLYKLRKVNPAALVARYASGKSRFCLVVDSGFSFTHVTPVFDGVCYERGIRRIDVGGKLLTNYLKELVSFGEVNVMDDTYVVDCMKKRCCYVSTDIKKDLHDLGLMKRQPYLKRQERLTMAQRQELDTRFTRRYVLPDYQKVKKGYLLDPDTSYAEVEHLKDLIVTLSGECFLVPELLFNPSDLGIAQAGIPEVIEQVIAACPLETRHLLRSNVVVTGGNSLFPNFESRLSNDLGPEYIITMCGPDTAWKGGKQVAAQLSSH</sequence>
<name>A0A7S2RJN9_9STRA</name>
<evidence type="ECO:0000256" key="1">
    <source>
        <dbReference type="ARBA" id="ARBA00049360"/>
    </source>
</evidence>
<accession>A0A7S2RJN9</accession>
<dbReference type="EMBL" id="HBHK01006843">
    <property type="protein sequence ID" value="CAD9673038.1"/>
    <property type="molecule type" value="Transcribed_RNA"/>
</dbReference>